<dbReference type="InterPro" id="IPR036640">
    <property type="entry name" value="ABC1_TM_sf"/>
</dbReference>
<dbReference type="InterPro" id="IPR003593">
    <property type="entry name" value="AAA+_ATPase"/>
</dbReference>
<feature type="transmembrane region" description="Helical" evidence="7">
    <location>
        <begin position="240"/>
        <end position="261"/>
    </location>
</feature>
<evidence type="ECO:0000256" key="7">
    <source>
        <dbReference type="SAM" id="Phobius"/>
    </source>
</evidence>
<evidence type="ECO:0000256" key="1">
    <source>
        <dbReference type="ARBA" id="ARBA00004651"/>
    </source>
</evidence>
<dbReference type="SUPFAM" id="SSF52540">
    <property type="entry name" value="P-loop containing nucleoside triphosphate hydrolases"/>
    <property type="match status" value="1"/>
</dbReference>
<name>A0A109UGS1_9FIRM</name>
<dbReference type="GO" id="GO:0005524">
    <property type="term" value="F:ATP binding"/>
    <property type="evidence" value="ECO:0007669"/>
    <property type="project" value="UniProtKB-KW"/>
</dbReference>
<feature type="domain" description="ABC transmembrane type-1" evidence="9">
    <location>
        <begin position="20"/>
        <end position="298"/>
    </location>
</feature>
<evidence type="ECO:0000256" key="4">
    <source>
        <dbReference type="ARBA" id="ARBA00022840"/>
    </source>
</evidence>
<dbReference type="EMBL" id="CP013213">
    <property type="protein sequence ID" value="AMC93033.1"/>
    <property type="molecule type" value="Genomic_DNA"/>
</dbReference>
<dbReference type="InterPro" id="IPR011527">
    <property type="entry name" value="ABC1_TM_dom"/>
</dbReference>
<dbReference type="PROSITE" id="PS50893">
    <property type="entry name" value="ABC_TRANSPORTER_2"/>
    <property type="match status" value="1"/>
</dbReference>
<proteinExistence type="predicted"/>
<dbReference type="Proteomes" id="UP000063781">
    <property type="component" value="Chromosome"/>
</dbReference>
<keyword evidence="4" id="KW-0067">ATP-binding</keyword>
<dbReference type="GO" id="GO:0140359">
    <property type="term" value="F:ABC-type transporter activity"/>
    <property type="evidence" value="ECO:0007669"/>
    <property type="project" value="InterPro"/>
</dbReference>
<dbReference type="InterPro" id="IPR017871">
    <property type="entry name" value="ABC_transporter-like_CS"/>
</dbReference>
<evidence type="ECO:0000259" key="9">
    <source>
        <dbReference type="PROSITE" id="PS50929"/>
    </source>
</evidence>
<feature type="transmembrane region" description="Helical" evidence="7">
    <location>
        <begin position="48"/>
        <end position="65"/>
    </location>
</feature>
<feature type="transmembrane region" description="Helical" evidence="7">
    <location>
        <begin position="20"/>
        <end position="42"/>
    </location>
</feature>
<dbReference type="GO" id="GO:0016887">
    <property type="term" value="F:ATP hydrolysis activity"/>
    <property type="evidence" value="ECO:0007669"/>
    <property type="project" value="InterPro"/>
</dbReference>
<evidence type="ECO:0000256" key="5">
    <source>
        <dbReference type="ARBA" id="ARBA00022989"/>
    </source>
</evidence>
<dbReference type="PROSITE" id="PS00211">
    <property type="entry name" value="ABC_TRANSPORTER_1"/>
    <property type="match status" value="1"/>
</dbReference>
<dbReference type="Gene3D" id="3.40.50.300">
    <property type="entry name" value="P-loop containing nucleotide triphosphate hydrolases"/>
    <property type="match status" value="1"/>
</dbReference>
<dbReference type="GO" id="GO:0005886">
    <property type="term" value="C:plasma membrane"/>
    <property type="evidence" value="ECO:0007669"/>
    <property type="project" value="UniProtKB-SubCell"/>
</dbReference>
<evidence type="ECO:0000313" key="10">
    <source>
        <dbReference type="EMBL" id="AMC93033.1"/>
    </source>
</evidence>
<comment type="subcellular location">
    <subcellularLocation>
        <location evidence="1">Cell membrane</location>
        <topology evidence="1">Multi-pass membrane protein</topology>
    </subcellularLocation>
</comment>
<keyword evidence="5 7" id="KW-1133">Transmembrane helix</keyword>
<dbReference type="Pfam" id="PF00005">
    <property type="entry name" value="ABC_tran"/>
    <property type="match status" value="1"/>
</dbReference>
<evidence type="ECO:0000256" key="3">
    <source>
        <dbReference type="ARBA" id="ARBA00022741"/>
    </source>
</evidence>
<dbReference type="AlphaFoldDB" id="A0A109UGS1"/>
<keyword evidence="6 7" id="KW-0472">Membrane</keyword>
<gene>
    <name evidence="10" type="ORF">AOC36_03255</name>
</gene>
<dbReference type="SUPFAM" id="SSF90123">
    <property type="entry name" value="ABC transporter transmembrane region"/>
    <property type="match status" value="1"/>
</dbReference>
<organism evidence="10 11">
    <name type="scientific">Erysipelothrix larvae</name>
    <dbReference type="NCBI Taxonomy" id="1514105"/>
    <lineage>
        <taxon>Bacteria</taxon>
        <taxon>Bacillati</taxon>
        <taxon>Bacillota</taxon>
        <taxon>Erysipelotrichia</taxon>
        <taxon>Erysipelotrichales</taxon>
        <taxon>Erysipelotrichaceae</taxon>
        <taxon>Erysipelothrix</taxon>
    </lineage>
</organism>
<dbReference type="Pfam" id="PF00664">
    <property type="entry name" value="ABC_membrane"/>
    <property type="match status" value="1"/>
</dbReference>
<feature type="domain" description="ABC transporter" evidence="8">
    <location>
        <begin position="328"/>
        <end position="560"/>
    </location>
</feature>
<evidence type="ECO:0000259" key="8">
    <source>
        <dbReference type="PROSITE" id="PS50893"/>
    </source>
</evidence>
<dbReference type="PANTHER" id="PTHR24221">
    <property type="entry name" value="ATP-BINDING CASSETTE SUB-FAMILY B"/>
    <property type="match status" value="1"/>
</dbReference>
<keyword evidence="3" id="KW-0547">Nucleotide-binding</keyword>
<dbReference type="OrthoDB" id="9762778at2"/>
<dbReference type="InterPro" id="IPR027417">
    <property type="entry name" value="P-loop_NTPase"/>
</dbReference>
<dbReference type="RefSeq" id="WP_067631432.1">
    <property type="nucleotide sequence ID" value="NZ_CP013213.1"/>
</dbReference>
<dbReference type="InterPro" id="IPR003439">
    <property type="entry name" value="ABC_transporter-like_ATP-bd"/>
</dbReference>
<evidence type="ECO:0000313" key="11">
    <source>
        <dbReference type="Proteomes" id="UP000063781"/>
    </source>
</evidence>
<sequence>MINWKLVGLVNTSKRRIKRIVLLSSGALLMQGLFLLIIKTWIDQGLAINQDFMFLCAGALLLIILKNGFNLFRFRQSTALSSEAKSTLRGLLFEKISRIEPSQMKTMNHAELGQLMSEGIDHCELYFGSYVPQFFYAFIAPVLLSIMVSFFSVNVAIWLCVCVPLIPIAIMAVQKIAKRLLEKYWGSYTTMSDNFLDRLKGLKTLKIFDVDDRMQDQIDADAEHFRKATMRVLIMQLNSISIMDWVAYGGACGAIIIALTQYNRGDLTLSALIFIALVSAEFFIPMRQLGSFFHVAMNGAQAARRIFSILDLEDMKRDVALTQLSKGYHLDDVTVHYGSKNALNHVSLDFTLNQTIGLVGESGSGKSTLVSLLSGFKSDYDGTILIDDMDIRSINLTDLYNHVGYVGSDSTVFQGSFRSNLQMNDSFSDELMMKSLQEVGLDHFVLSKGGLDFVLETGGDELSVGQKQRLCLARCLLRKKAVYIFDEVASGVDLESEMIILDAIHTLKAPNTLIIIVSHRLKSIEACDGIVVMDQGQCVGYGIHEYLMKSCPTYKNLVSTQRKQELFFEKGNDA</sequence>
<keyword evidence="11" id="KW-1185">Reference proteome</keyword>
<evidence type="ECO:0000256" key="6">
    <source>
        <dbReference type="ARBA" id="ARBA00023136"/>
    </source>
</evidence>
<protein>
    <recommendedName>
        <fullName evidence="12">Cysteine ABC transporter ATP-binding protein</fullName>
    </recommendedName>
</protein>
<reference evidence="10 11" key="1">
    <citation type="submission" date="2015-10" db="EMBL/GenBank/DDBJ databases">
        <title>Erysipelothrix larvae sp. LV19 isolated from the larval gut of the rhinoceros beetle, Trypoxylus dichotomus.</title>
        <authorList>
            <person name="Lim S."/>
            <person name="Kim B.-C."/>
        </authorList>
    </citation>
    <scope>NUCLEOTIDE SEQUENCE [LARGE SCALE GENOMIC DNA]</scope>
    <source>
        <strain evidence="10 11">LV19</strain>
    </source>
</reference>
<dbReference type="KEGG" id="erl:AOC36_03255"/>
<dbReference type="Gene3D" id="1.20.1560.10">
    <property type="entry name" value="ABC transporter type 1, transmembrane domain"/>
    <property type="match status" value="1"/>
</dbReference>
<dbReference type="GO" id="GO:0034040">
    <property type="term" value="F:ATPase-coupled lipid transmembrane transporter activity"/>
    <property type="evidence" value="ECO:0007669"/>
    <property type="project" value="TreeGrafter"/>
</dbReference>
<dbReference type="PROSITE" id="PS50929">
    <property type="entry name" value="ABC_TM1F"/>
    <property type="match status" value="1"/>
</dbReference>
<dbReference type="PANTHER" id="PTHR24221:SF654">
    <property type="entry name" value="ATP-BINDING CASSETTE SUB-FAMILY B MEMBER 6"/>
    <property type="match status" value="1"/>
</dbReference>
<dbReference type="STRING" id="1514105.AOC36_03255"/>
<accession>A0A109UGS1</accession>
<dbReference type="SMART" id="SM00382">
    <property type="entry name" value="AAA"/>
    <property type="match status" value="1"/>
</dbReference>
<evidence type="ECO:0000256" key="2">
    <source>
        <dbReference type="ARBA" id="ARBA00022692"/>
    </source>
</evidence>
<dbReference type="InterPro" id="IPR039421">
    <property type="entry name" value="Type_1_exporter"/>
</dbReference>
<feature type="transmembrane region" description="Helical" evidence="7">
    <location>
        <begin position="134"/>
        <end position="150"/>
    </location>
</feature>
<feature type="transmembrane region" description="Helical" evidence="7">
    <location>
        <begin position="156"/>
        <end position="173"/>
    </location>
</feature>
<keyword evidence="2 7" id="KW-0812">Transmembrane</keyword>
<evidence type="ECO:0008006" key="12">
    <source>
        <dbReference type="Google" id="ProtNLM"/>
    </source>
</evidence>